<organism evidence="3 4">
    <name type="scientific">Magallana gigas</name>
    <name type="common">Pacific oyster</name>
    <name type="synonym">Crassostrea gigas</name>
    <dbReference type="NCBI Taxonomy" id="29159"/>
    <lineage>
        <taxon>Eukaryota</taxon>
        <taxon>Metazoa</taxon>
        <taxon>Spiralia</taxon>
        <taxon>Lophotrochozoa</taxon>
        <taxon>Mollusca</taxon>
        <taxon>Bivalvia</taxon>
        <taxon>Autobranchia</taxon>
        <taxon>Pteriomorphia</taxon>
        <taxon>Ostreida</taxon>
        <taxon>Ostreoidea</taxon>
        <taxon>Ostreidae</taxon>
        <taxon>Magallana</taxon>
    </lineage>
</organism>
<feature type="compositionally biased region" description="Polar residues" evidence="1">
    <location>
        <begin position="11"/>
        <end position="35"/>
    </location>
</feature>
<keyword evidence="2" id="KW-0812">Transmembrane</keyword>
<dbReference type="Proteomes" id="UP000005408">
    <property type="component" value="Unassembled WGS sequence"/>
</dbReference>
<protein>
    <submittedName>
        <fullName evidence="3">Uncharacterized protein</fullName>
    </submittedName>
</protein>
<evidence type="ECO:0000256" key="1">
    <source>
        <dbReference type="SAM" id="MobiDB-lite"/>
    </source>
</evidence>
<keyword evidence="2" id="KW-1133">Transmembrane helix</keyword>
<reference evidence="3" key="1">
    <citation type="submission" date="2022-08" db="UniProtKB">
        <authorList>
            <consortium name="EnsemblMetazoa"/>
        </authorList>
    </citation>
    <scope>IDENTIFICATION</scope>
    <source>
        <strain evidence="3">05x7-T-G4-1.051#20</strain>
    </source>
</reference>
<evidence type="ECO:0000313" key="4">
    <source>
        <dbReference type="Proteomes" id="UP000005408"/>
    </source>
</evidence>
<evidence type="ECO:0000256" key="2">
    <source>
        <dbReference type="SAM" id="Phobius"/>
    </source>
</evidence>
<evidence type="ECO:0000313" key="3">
    <source>
        <dbReference type="EnsemblMetazoa" id="G24626.2:cds"/>
    </source>
</evidence>
<feature type="transmembrane region" description="Helical" evidence="2">
    <location>
        <begin position="77"/>
        <end position="100"/>
    </location>
</feature>
<keyword evidence="4" id="KW-1185">Reference proteome</keyword>
<keyword evidence="2" id="KW-0472">Membrane</keyword>
<accession>A0A8W8KNB1</accession>
<proteinExistence type="predicted"/>
<sequence length="147" mass="16171">MEEDFVTKLLRNSGNSAPDQQNRGASGNTSATGPYQNLRVPEVSGLWDSTIDLSRSHDATTTKTAQPRWMEDTEYAVMAYSIYGCILLVLACVVTALLVVSITDKHETSLLIGIVQVRMTNQRKDGSSCFLTADYTLPPRSKLVKVE</sequence>
<feature type="region of interest" description="Disordered" evidence="1">
    <location>
        <begin position="11"/>
        <end position="36"/>
    </location>
</feature>
<dbReference type="AlphaFoldDB" id="A0A8W8KNB1"/>
<dbReference type="EnsemblMetazoa" id="G24626.2">
    <property type="protein sequence ID" value="G24626.2:cds"/>
    <property type="gene ID" value="G24626"/>
</dbReference>
<name>A0A8W8KNB1_MAGGI</name>